<evidence type="ECO:0000259" key="1">
    <source>
        <dbReference type="Pfam" id="PF00501"/>
    </source>
</evidence>
<gene>
    <name evidence="2" type="ORF">KL86DPRO_20201</name>
</gene>
<dbReference type="GO" id="GO:0031177">
    <property type="term" value="F:phosphopantetheine binding"/>
    <property type="evidence" value="ECO:0007669"/>
    <property type="project" value="TreeGrafter"/>
</dbReference>
<dbReference type="InterPro" id="IPR042099">
    <property type="entry name" value="ANL_N_sf"/>
</dbReference>
<accession>A0A212JWU7</accession>
<dbReference type="PANTHER" id="PTHR45527">
    <property type="entry name" value="NONRIBOSOMAL PEPTIDE SYNTHETASE"/>
    <property type="match status" value="1"/>
</dbReference>
<dbReference type="AlphaFoldDB" id="A0A212JWU7"/>
<dbReference type="SUPFAM" id="SSF56801">
    <property type="entry name" value="Acetyl-CoA synthetase-like"/>
    <property type="match status" value="1"/>
</dbReference>
<dbReference type="InterPro" id="IPR000873">
    <property type="entry name" value="AMP-dep_synth/lig_dom"/>
</dbReference>
<dbReference type="EMBL" id="FLUQ01000002">
    <property type="protein sequence ID" value="SBW03775.1"/>
    <property type="molecule type" value="Genomic_DNA"/>
</dbReference>
<name>A0A212JWU7_9DELT</name>
<dbReference type="Pfam" id="PF00501">
    <property type="entry name" value="AMP-binding"/>
    <property type="match status" value="1"/>
</dbReference>
<dbReference type="Gene3D" id="3.30.300.30">
    <property type="match status" value="1"/>
</dbReference>
<dbReference type="GO" id="GO:0043041">
    <property type="term" value="P:amino acid activation for nonribosomal peptide biosynthetic process"/>
    <property type="evidence" value="ECO:0007669"/>
    <property type="project" value="TreeGrafter"/>
</dbReference>
<dbReference type="InterPro" id="IPR045851">
    <property type="entry name" value="AMP-bd_C_sf"/>
</dbReference>
<evidence type="ECO:0000313" key="2">
    <source>
        <dbReference type="EMBL" id="SBW03775.1"/>
    </source>
</evidence>
<dbReference type="PROSITE" id="PS00455">
    <property type="entry name" value="AMP_BINDING"/>
    <property type="match status" value="1"/>
</dbReference>
<sequence>MRLVQMTEYLDRTVAAHPDRPAVHDGDSCLTFSALYDRVLSLALQLSEALEGRTGRIVAVFLPKSTDSIIVDLAIAYSGNAYMNMDVKSPRQRIHNILSQVQPDLMVTHKNTAHSLPPLSSLACPLFELDEYSAEPFDAVDRQKAKNLRGSCIDTDPFCVINTSGSTGTPKAVVLHHLSFIDFTEAVIGEGLVGEAEVVGSLSPLVFDIYSFELCMLMAKGSTIVILPESLAAFPVRLLERMASCKVTFIFWVPTIMVNIANLDLLQSVPLPDLKMIWFAGEVFPTAKCNYWRKHLPDAVFANFYGPIEITLDCLFHVLSREFQDHEPIPIGKPFRNTAVLVLDADNLPVQEGEEGELCIRGSSLAMGYYNNEEKTAAAFVQNPLNRSYPEIIYRTGDIVAANEFGELVYKGRKDTLIKHGGYRIELGEIEHVAVNTLGLVPNCCAVYSPEARRITLFYEADAPLPEKNLRERLGSVLPRYMVPAAYVHVPQMPRNTNGKIDRLFLRKSLEEV</sequence>
<reference evidence="2" key="1">
    <citation type="submission" date="2016-04" db="EMBL/GenBank/DDBJ databases">
        <authorList>
            <person name="Evans L.H."/>
            <person name="Alamgir A."/>
            <person name="Owens N."/>
            <person name="Weber N.D."/>
            <person name="Virtaneva K."/>
            <person name="Barbian K."/>
            <person name="Babar A."/>
            <person name="Rosenke K."/>
        </authorList>
    </citation>
    <scope>NUCLEOTIDE SEQUENCE</scope>
    <source>
        <strain evidence="2">86</strain>
    </source>
</reference>
<dbReference type="PANTHER" id="PTHR45527:SF1">
    <property type="entry name" value="FATTY ACID SYNTHASE"/>
    <property type="match status" value="1"/>
</dbReference>
<proteinExistence type="predicted"/>
<organism evidence="2">
    <name type="scientific">uncultured delta proteobacterium</name>
    <dbReference type="NCBI Taxonomy" id="34034"/>
    <lineage>
        <taxon>Bacteria</taxon>
        <taxon>Deltaproteobacteria</taxon>
        <taxon>environmental samples</taxon>
    </lineage>
</organism>
<dbReference type="CDD" id="cd05930">
    <property type="entry name" value="A_NRPS"/>
    <property type="match status" value="1"/>
</dbReference>
<dbReference type="GO" id="GO:0005737">
    <property type="term" value="C:cytoplasm"/>
    <property type="evidence" value="ECO:0007669"/>
    <property type="project" value="TreeGrafter"/>
</dbReference>
<dbReference type="GO" id="GO:0044550">
    <property type="term" value="P:secondary metabolite biosynthetic process"/>
    <property type="evidence" value="ECO:0007669"/>
    <property type="project" value="TreeGrafter"/>
</dbReference>
<dbReference type="Gene3D" id="3.40.50.12780">
    <property type="entry name" value="N-terminal domain of ligase-like"/>
    <property type="match status" value="1"/>
</dbReference>
<feature type="domain" description="AMP-dependent synthetase/ligase" evidence="1">
    <location>
        <begin position="11"/>
        <end position="370"/>
    </location>
</feature>
<dbReference type="InterPro" id="IPR020845">
    <property type="entry name" value="AMP-binding_CS"/>
</dbReference>
<protein>
    <submittedName>
        <fullName evidence="2">Amino acid adenylation domain-containing protein</fullName>
    </submittedName>
</protein>